<dbReference type="InterPro" id="IPR001763">
    <property type="entry name" value="Rhodanese-like_dom"/>
</dbReference>
<evidence type="ECO:0000256" key="3">
    <source>
        <dbReference type="ARBA" id="ARBA00022618"/>
    </source>
</evidence>
<dbReference type="InterPro" id="IPR036873">
    <property type="entry name" value="Rhodanese-like_dom_sf"/>
</dbReference>
<dbReference type="GO" id="GO:0010971">
    <property type="term" value="P:positive regulation of G2/M transition of mitotic cell cycle"/>
    <property type="evidence" value="ECO:0000318"/>
    <property type="project" value="GO_Central"/>
</dbReference>
<evidence type="ECO:0000256" key="1">
    <source>
        <dbReference type="ARBA" id="ARBA00011065"/>
    </source>
</evidence>
<dbReference type="EC" id="3.1.3.48" evidence="2"/>
<dbReference type="Pfam" id="PF00581">
    <property type="entry name" value="Rhodanese"/>
    <property type="match status" value="1"/>
</dbReference>
<dbReference type="PANTHER" id="PTHR10828">
    <property type="entry name" value="M-PHASE INDUCER PHOSPHATASE DUAL SPECIFICITY PHOSPHATASE CDC25"/>
    <property type="match status" value="1"/>
</dbReference>
<dbReference type="SUPFAM" id="SSF52821">
    <property type="entry name" value="Rhodanese/Cell cycle control phosphatase"/>
    <property type="match status" value="1"/>
</dbReference>
<comment type="similarity">
    <text evidence="1">Belongs to the MPI phosphatase family.</text>
</comment>
<reference evidence="10" key="2">
    <citation type="journal article" date="2007" name="Science">
        <title>Draft genome sequence of the sexually transmitted pathogen Trichomonas vaginalis.</title>
        <authorList>
            <person name="Carlton J.M."/>
            <person name="Hirt R.P."/>
            <person name="Silva J.C."/>
            <person name="Delcher A.L."/>
            <person name="Schatz M."/>
            <person name="Zhao Q."/>
            <person name="Wortman J.R."/>
            <person name="Bidwell S.L."/>
            <person name="Alsmark U.C.M."/>
            <person name="Besteiro S."/>
            <person name="Sicheritz-Ponten T."/>
            <person name="Noel C.J."/>
            <person name="Dacks J.B."/>
            <person name="Foster P.G."/>
            <person name="Simillion C."/>
            <person name="Van de Peer Y."/>
            <person name="Miranda-Saavedra D."/>
            <person name="Barton G.J."/>
            <person name="Westrop G.D."/>
            <person name="Mueller S."/>
            <person name="Dessi D."/>
            <person name="Fiori P.L."/>
            <person name="Ren Q."/>
            <person name="Paulsen I."/>
            <person name="Zhang H."/>
            <person name="Bastida-Corcuera F.D."/>
            <person name="Simoes-Barbosa A."/>
            <person name="Brown M.T."/>
            <person name="Hayes R.D."/>
            <person name="Mukherjee M."/>
            <person name="Okumura C.Y."/>
            <person name="Schneider R."/>
            <person name="Smith A.J."/>
            <person name="Vanacova S."/>
            <person name="Villalvazo M."/>
            <person name="Haas B.J."/>
            <person name="Pertea M."/>
            <person name="Feldblyum T.V."/>
            <person name="Utterback T.R."/>
            <person name="Shu C.L."/>
            <person name="Osoegawa K."/>
            <person name="de Jong P.J."/>
            <person name="Hrdy I."/>
            <person name="Horvathova L."/>
            <person name="Zubacova Z."/>
            <person name="Dolezal P."/>
            <person name="Malik S.B."/>
            <person name="Logsdon J.M. Jr."/>
            <person name="Henze K."/>
            <person name="Gupta A."/>
            <person name="Wang C.C."/>
            <person name="Dunne R.L."/>
            <person name="Upcroft J.A."/>
            <person name="Upcroft P."/>
            <person name="White O."/>
            <person name="Salzberg S.L."/>
            <person name="Tang P."/>
            <person name="Chiu C.-H."/>
            <person name="Lee Y.-S."/>
            <person name="Embley T.M."/>
            <person name="Coombs G.H."/>
            <person name="Mottram J.C."/>
            <person name="Tachezy J."/>
            <person name="Fraser-Liggett C.M."/>
            <person name="Johnson P.J."/>
        </authorList>
    </citation>
    <scope>NUCLEOTIDE SEQUENCE [LARGE SCALE GENOMIC DNA]</scope>
    <source>
        <strain evidence="10">G3</strain>
    </source>
</reference>
<dbReference type="VEuPathDB" id="TrichDB:TVAG_084370"/>
<keyword evidence="4" id="KW-0498">Mitosis</keyword>
<reference evidence="10" key="1">
    <citation type="submission" date="2006-10" db="EMBL/GenBank/DDBJ databases">
        <authorList>
            <person name="Amadeo P."/>
            <person name="Zhao Q."/>
            <person name="Wortman J."/>
            <person name="Fraser-Liggett C."/>
            <person name="Carlton J."/>
        </authorList>
    </citation>
    <scope>NUCLEOTIDE SEQUENCE</scope>
    <source>
        <strain evidence="10">G3</strain>
    </source>
</reference>
<dbReference type="AlphaFoldDB" id="A2G6G2"/>
<gene>
    <name evidence="10" type="ORF">TVAG_084370</name>
</gene>
<keyword evidence="5" id="KW-0378">Hydrolase</keyword>
<evidence type="ECO:0000256" key="4">
    <source>
        <dbReference type="ARBA" id="ARBA00022776"/>
    </source>
</evidence>
<organism evidence="10 11">
    <name type="scientific">Trichomonas vaginalis (strain ATCC PRA-98 / G3)</name>
    <dbReference type="NCBI Taxonomy" id="412133"/>
    <lineage>
        <taxon>Eukaryota</taxon>
        <taxon>Metamonada</taxon>
        <taxon>Parabasalia</taxon>
        <taxon>Trichomonadida</taxon>
        <taxon>Trichomonadidae</taxon>
        <taxon>Trichomonas</taxon>
    </lineage>
</organism>
<keyword evidence="6" id="KW-0904">Protein phosphatase</keyword>
<keyword evidence="11" id="KW-1185">Reference proteome</keyword>
<dbReference type="GO" id="GO:0051301">
    <property type="term" value="P:cell division"/>
    <property type="evidence" value="ECO:0007669"/>
    <property type="project" value="UniProtKB-KW"/>
</dbReference>
<proteinExistence type="inferred from homology"/>
<dbReference type="InterPro" id="IPR000751">
    <property type="entry name" value="MPI_Phosphatase"/>
</dbReference>
<dbReference type="GO" id="GO:0005634">
    <property type="term" value="C:nucleus"/>
    <property type="evidence" value="ECO:0000318"/>
    <property type="project" value="GO_Central"/>
</dbReference>
<dbReference type="GO" id="GO:0110032">
    <property type="term" value="P:positive regulation of G2/MI transition of meiotic cell cycle"/>
    <property type="evidence" value="ECO:0000318"/>
    <property type="project" value="GO_Central"/>
</dbReference>
<evidence type="ECO:0000256" key="8">
    <source>
        <dbReference type="ARBA" id="ARBA00051722"/>
    </source>
</evidence>
<evidence type="ECO:0000256" key="6">
    <source>
        <dbReference type="ARBA" id="ARBA00022912"/>
    </source>
</evidence>
<evidence type="ECO:0000256" key="7">
    <source>
        <dbReference type="ARBA" id="ARBA00023306"/>
    </source>
</evidence>
<protein>
    <recommendedName>
        <fullName evidence="2">protein-tyrosine-phosphatase</fullName>
        <ecNumber evidence="2">3.1.3.48</ecNumber>
    </recommendedName>
</protein>
<dbReference type="Proteomes" id="UP000001542">
    <property type="component" value="Unassembled WGS sequence"/>
</dbReference>
<keyword evidence="3" id="KW-0132">Cell division</keyword>
<dbReference type="SMR" id="A2G6G2"/>
<feature type="domain" description="Rhodanese" evidence="9">
    <location>
        <begin position="77"/>
        <end position="180"/>
    </location>
</feature>
<dbReference type="eggNOG" id="KOG3772">
    <property type="taxonomic scope" value="Eukaryota"/>
</dbReference>
<keyword evidence="7" id="KW-0131">Cell cycle</keyword>
<dbReference type="InParanoid" id="A2G6G2"/>
<accession>A2G6G2</accession>
<dbReference type="PRINTS" id="PR00716">
    <property type="entry name" value="MPIPHPHTASE"/>
</dbReference>
<comment type="catalytic activity">
    <reaction evidence="8">
        <text>O-phospho-L-tyrosyl-[protein] + H2O = L-tyrosyl-[protein] + phosphate</text>
        <dbReference type="Rhea" id="RHEA:10684"/>
        <dbReference type="Rhea" id="RHEA-COMP:10136"/>
        <dbReference type="Rhea" id="RHEA-COMP:20101"/>
        <dbReference type="ChEBI" id="CHEBI:15377"/>
        <dbReference type="ChEBI" id="CHEBI:43474"/>
        <dbReference type="ChEBI" id="CHEBI:46858"/>
        <dbReference type="ChEBI" id="CHEBI:61978"/>
        <dbReference type="EC" id="3.1.3.48"/>
    </reaction>
</comment>
<dbReference type="GO" id="GO:0005737">
    <property type="term" value="C:cytoplasm"/>
    <property type="evidence" value="ECO:0000318"/>
    <property type="project" value="GO_Central"/>
</dbReference>
<dbReference type="FunFam" id="3.40.250.10:FF:000021">
    <property type="entry name" value="M-phase inducer phosphatase cdc-25.2"/>
    <property type="match status" value="1"/>
</dbReference>
<name>A2G6G2_TRIV3</name>
<dbReference type="GO" id="GO:0000086">
    <property type="term" value="P:G2/M transition of mitotic cell cycle"/>
    <property type="evidence" value="ECO:0000318"/>
    <property type="project" value="GO_Central"/>
</dbReference>
<dbReference type="STRING" id="5722.A2G6G2"/>
<evidence type="ECO:0000259" key="9">
    <source>
        <dbReference type="PROSITE" id="PS50206"/>
    </source>
</evidence>
<dbReference type="EMBL" id="DS114482">
    <property type="protein sequence ID" value="EAX87258.1"/>
    <property type="molecule type" value="Genomic_DNA"/>
</dbReference>
<sequence length="253" mass="29389">MSKHFPTLFGPSIPLPDFEDTIEIRPKPKKNCLLRTKSCNFADKAPLILPIIDKTDAVPRITKETMNDLLHGKYHEYFEKLFIIDCRFPYEFNGGHIKGAMNCNSPTTLFDNFFNQITKGAIIVFHCEFSQSRGPTMAGLFREHDRSINWSHYPYLHYPDVYILDDGYKGFYEKYLDNCDGGYIRMHTQEYVDNGDLQHYHTVFQDEIEKINEKKREALLPPSKSSCPFSPLSNQRKKSCLLDSPVATKKRCQ</sequence>
<evidence type="ECO:0000313" key="10">
    <source>
        <dbReference type="EMBL" id="EAX87258.1"/>
    </source>
</evidence>
<dbReference type="PANTHER" id="PTHR10828:SF17">
    <property type="entry name" value="PROTEIN-TYROSINE-PHOSPHATASE"/>
    <property type="match status" value="1"/>
</dbReference>
<evidence type="ECO:0000313" key="11">
    <source>
        <dbReference type="Proteomes" id="UP000001542"/>
    </source>
</evidence>
<dbReference type="OrthoDB" id="26523at2759"/>
<dbReference type="SMART" id="SM00450">
    <property type="entry name" value="RHOD"/>
    <property type="match status" value="1"/>
</dbReference>
<dbReference type="GO" id="GO:0004725">
    <property type="term" value="F:protein tyrosine phosphatase activity"/>
    <property type="evidence" value="ECO:0000318"/>
    <property type="project" value="GO_Central"/>
</dbReference>
<evidence type="ECO:0000256" key="5">
    <source>
        <dbReference type="ARBA" id="ARBA00022801"/>
    </source>
</evidence>
<dbReference type="Gene3D" id="3.40.250.10">
    <property type="entry name" value="Rhodanese-like domain"/>
    <property type="match status" value="1"/>
</dbReference>
<dbReference type="VEuPathDB" id="TrichDB:TVAGG3_0002820"/>
<evidence type="ECO:0000256" key="2">
    <source>
        <dbReference type="ARBA" id="ARBA00013064"/>
    </source>
</evidence>
<dbReference type="PROSITE" id="PS50206">
    <property type="entry name" value="RHODANESE_3"/>
    <property type="match status" value="1"/>
</dbReference>